<evidence type="ECO:0000313" key="3">
    <source>
        <dbReference type="Proteomes" id="UP001500957"/>
    </source>
</evidence>
<dbReference type="Proteomes" id="UP001500957">
    <property type="component" value="Unassembled WGS sequence"/>
</dbReference>
<dbReference type="SUPFAM" id="SSF52009">
    <property type="entry name" value="Phosphohistidine domain"/>
    <property type="match status" value="1"/>
</dbReference>
<dbReference type="InterPro" id="IPR036637">
    <property type="entry name" value="Phosphohistidine_dom_sf"/>
</dbReference>
<organism evidence="2 3">
    <name type="scientific">Sporichthya brevicatena</name>
    <dbReference type="NCBI Taxonomy" id="171442"/>
    <lineage>
        <taxon>Bacteria</taxon>
        <taxon>Bacillati</taxon>
        <taxon>Actinomycetota</taxon>
        <taxon>Actinomycetes</taxon>
        <taxon>Sporichthyales</taxon>
        <taxon>Sporichthyaceae</taxon>
        <taxon>Sporichthya</taxon>
    </lineage>
</organism>
<comment type="caution">
    <text evidence="2">The sequence shown here is derived from an EMBL/GenBank/DDBJ whole genome shotgun (WGS) entry which is preliminary data.</text>
</comment>
<gene>
    <name evidence="2" type="ORF">GCM10009547_17660</name>
</gene>
<dbReference type="Pfam" id="PF00391">
    <property type="entry name" value="PEP-utilizers"/>
    <property type="match status" value="1"/>
</dbReference>
<dbReference type="RefSeq" id="WP_344603732.1">
    <property type="nucleotide sequence ID" value="NZ_BAAAHE010000013.1"/>
</dbReference>
<dbReference type="Gene3D" id="3.50.30.10">
    <property type="entry name" value="Phosphohistidine domain"/>
    <property type="match status" value="1"/>
</dbReference>
<reference evidence="3" key="1">
    <citation type="journal article" date="2019" name="Int. J. Syst. Evol. Microbiol.">
        <title>The Global Catalogue of Microorganisms (GCM) 10K type strain sequencing project: providing services to taxonomists for standard genome sequencing and annotation.</title>
        <authorList>
            <consortium name="The Broad Institute Genomics Platform"/>
            <consortium name="The Broad Institute Genome Sequencing Center for Infectious Disease"/>
            <person name="Wu L."/>
            <person name="Ma J."/>
        </authorList>
    </citation>
    <scope>NUCLEOTIDE SEQUENCE [LARGE SCALE GENOMIC DNA]</scope>
    <source>
        <strain evidence="3">JCM 10671</strain>
    </source>
</reference>
<proteinExistence type="predicted"/>
<keyword evidence="3" id="KW-1185">Reference proteome</keyword>
<sequence>MSSASDNPVHATSSPTTRWSRANFAEAIQGVQTPLGWTYWDYVMEISVRRAFGRMGVFPRSQLKMPTSVDEKFAAAFFGRPAGNVRTMWLIGEAMPGTSGDAVVEQMFGERRPEGARKKDSAGKRRYPIVAVKLPLCARWAAKTLRPILADQRQWWHQSVIVSPPKDQAAAIALLKRSAEEFIRVGERHASMTLIGQGIAEQIEALAQSAWGSRDRAADLMTGYGSMEETELMGDLWEVAQNQLSLDDFLARHGYHGPDEGNLASTIWREDPKPVQRMIDQYRSASVAHPKAKEAAQIARREATEADLLAALGRGKRSKAKLLLKLGRSLIPMREVGKAGFLHAIDGARCAARVLGDDLVATGFLDARDDVFFLTYAELIAGVSTPQQELVAERKANHAQYQTLDVPQAWTGNPTAEVATPKASDAPVAGVEQITGIGVFGDEEVTGRARVALDPAAVDLEPGDILVCRTTDPSWTPLFLVAEALVIDTGGQMSHGAIVARELGVPCVINTLTGTRDIPDGAHLTVNGTTGVVTIRQTEPA</sequence>
<evidence type="ECO:0000313" key="2">
    <source>
        <dbReference type="EMBL" id="GAA0616097.1"/>
    </source>
</evidence>
<name>A0ABP3RWZ1_9ACTN</name>
<dbReference type="PANTHER" id="PTHR43615">
    <property type="entry name" value="PHOSPHOENOLPYRUVATE SYNTHASE-RELATED"/>
    <property type="match status" value="1"/>
</dbReference>
<dbReference type="InterPro" id="IPR051549">
    <property type="entry name" value="PEP_Utilizing_Enz"/>
</dbReference>
<dbReference type="PANTHER" id="PTHR43615:SF1">
    <property type="entry name" value="PPDK_N DOMAIN-CONTAINING PROTEIN"/>
    <property type="match status" value="1"/>
</dbReference>
<accession>A0ABP3RWZ1</accession>
<feature type="domain" description="PEP-utilising enzyme mobile" evidence="1">
    <location>
        <begin position="460"/>
        <end position="531"/>
    </location>
</feature>
<protein>
    <recommendedName>
        <fullName evidence="1">PEP-utilising enzyme mobile domain-containing protein</fullName>
    </recommendedName>
</protein>
<evidence type="ECO:0000259" key="1">
    <source>
        <dbReference type="Pfam" id="PF00391"/>
    </source>
</evidence>
<dbReference type="EMBL" id="BAAAHE010000013">
    <property type="protein sequence ID" value="GAA0616097.1"/>
    <property type="molecule type" value="Genomic_DNA"/>
</dbReference>
<dbReference type="InterPro" id="IPR008279">
    <property type="entry name" value="PEP-util_enz_mobile_dom"/>
</dbReference>